<dbReference type="AlphaFoldDB" id="A0A5C5Y1R5"/>
<reference evidence="2 3" key="1">
    <citation type="submission" date="2019-02" db="EMBL/GenBank/DDBJ databases">
        <title>Deep-cultivation of Planctomycetes and their phenomic and genomic characterization uncovers novel biology.</title>
        <authorList>
            <person name="Wiegand S."/>
            <person name="Jogler M."/>
            <person name="Boedeker C."/>
            <person name="Pinto D."/>
            <person name="Vollmers J."/>
            <person name="Rivas-Marin E."/>
            <person name="Kohn T."/>
            <person name="Peeters S.H."/>
            <person name="Heuer A."/>
            <person name="Rast P."/>
            <person name="Oberbeckmann S."/>
            <person name="Bunk B."/>
            <person name="Jeske O."/>
            <person name="Meyerdierks A."/>
            <person name="Storesund J.E."/>
            <person name="Kallscheuer N."/>
            <person name="Luecker S."/>
            <person name="Lage O.M."/>
            <person name="Pohl T."/>
            <person name="Merkel B.J."/>
            <person name="Hornburger P."/>
            <person name="Mueller R.-W."/>
            <person name="Bruemmer F."/>
            <person name="Labrenz M."/>
            <person name="Spormann A.M."/>
            <person name="Op Den Camp H."/>
            <person name="Overmann J."/>
            <person name="Amann R."/>
            <person name="Jetten M.S.M."/>
            <person name="Mascher T."/>
            <person name="Medema M.H."/>
            <person name="Devos D.P."/>
            <person name="Kaster A.-K."/>
            <person name="Ovreas L."/>
            <person name="Rohde M."/>
            <person name="Galperin M.Y."/>
            <person name="Jogler C."/>
        </authorList>
    </citation>
    <scope>NUCLEOTIDE SEQUENCE [LARGE SCALE GENOMIC DNA]</scope>
    <source>
        <strain evidence="2 3">Pan14r</strain>
    </source>
</reference>
<keyword evidence="1" id="KW-0812">Transmembrane</keyword>
<feature type="transmembrane region" description="Helical" evidence="1">
    <location>
        <begin position="58"/>
        <end position="74"/>
    </location>
</feature>
<evidence type="ECO:0000256" key="1">
    <source>
        <dbReference type="SAM" id="Phobius"/>
    </source>
</evidence>
<name>A0A5C5Y1R5_9PLAN</name>
<accession>A0A5C5Y1R5</accession>
<gene>
    <name evidence="2" type="ORF">Pan14r_19970</name>
</gene>
<evidence type="ECO:0000313" key="3">
    <source>
        <dbReference type="Proteomes" id="UP000317238"/>
    </source>
</evidence>
<sequence length="106" mass="11211">MLFETVCGSLSLATNLLLDSTLMASVLSTMAMPVIGVSTLLSAKLASGESLAKAQRRFFACLLVITIVTLRTVIVCDDAWIFHMSTLALMIVGALIIPDHDASVAV</sequence>
<protein>
    <submittedName>
        <fullName evidence="2">Uncharacterized protein</fullName>
    </submittedName>
</protein>
<dbReference type="Proteomes" id="UP000317238">
    <property type="component" value="Unassembled WGS sequence"/>
</dbReference>
<dbReference type="RefSeq" id="WP_145299937.1">
    <property type="nucleotide sequence ID" value="NZ_CP036319.1"/>
</dbReference>
<feature type="transmembrane region" description="Helical" evidence="1">
    <location>
        <begin position="80"/>
        <end position="97"/>
    </location>
</feature>
<proteinExistence type="predicted"/>
<dbReference type="EMBL" id="SJPL01000001">
    <property type="protein sequence ID" value="TWT69706.1"/>
    <property type="molecule type" value="Genomic_DNA"/>
</dbReference>
<feature type="transmembrane region" description="Helical" evidence="1">
    <location>
        <begin position="22"/>
        <end position="46"/>
    </location>
</feature>
<keyword evidence="1" id="KW-0472">Membrane</keyword>
<keyword evidence="3" id="KW-1185">Reference proteome</keyword>
<comment type="caution">
    <text evidence="2">The sequence shown here is derived from an EMBL/GenBank/DDBJ whole genome shotgun (WGS) entry which is preliminary data.</text>
</comment>
<evidence type="ECO:0000313" key="2">
    <source>
        <dbReference type="EMBL" id="TWT69706.1"/>
    </source>
</evidence>
<dbReference type="OrthoDB" id="283426at2"/>
<organism evidence="2 3">
    <name type="scientific">Crateriforma conspicua</name>
    <dbReference type="NCBI Taxonomy" id="2527996"/>
    <lineage>
        <taxon>Bacteria</taxon>
        <taxon>Pseudomonadati</taxon>
        <taxon>Planctomycetota</taxon>
        <taxon>Planctomycetia</taxon>
        <taxon>Planctomycetales</taxon>
        <taxon>Planctomycetaceae</taxon>
        <taxon>Crateriforma</taxon>
    </lineage>
</organism>
<keyword evidence="1" id="KW-1133">Transmembrane helix</keyword>